<dbReference type="AlphaFoldDB" id="A0A414J0H3"/>
<sequence length="139" mass="15801">MAISQDETLKGNEKIEEAILGLQEETSQEMLAHVLTVIRRRMNENGQVIVAVEMNPGDSQMAVKSLRTEDGKCWWYAFTSFDEEMKGPESVKSTFLTDIGKLFDAAMTVPEIEGVILNPWNRTIMLDKQLIRIIKPENK</sequence>
<proteinExistence type="predicted"/>
<reference evidence="1 2" key="1">
    <citation type="submission" date="2018-08" db="EMBL/GenBank/DDBJ databases">
        <title>A genome reference for cultivated species of the human gut microbiota.</title>
        <authorList>
            <person name="Zou Y."/>
            <person name="Xue W."/>
            <person name="Luo G."/>
        </authorList>
    </citation>
    <scope>NUCLEOTIDE SEQUENCE [LARGE SCALE GENOMIC DNA]</scope>
    <source>
        <strain evidence="1 2">AM28-23</strain>
    </source>
</reference>
<accession>A0A414J0H3</accession>
<organism evidence="1 2">
    <name type="scientific">Blautia obeum</name>
    <dbReference type="NCBI Taxonomy" id="40520"/>
    <lineage>
        <taxon>Bacteria</taxon>
        <taxon>Bacillati</taxon>
        <taxon>Bacillota</taxon>
        <taxon>Clostridia</taxon>
        <taxon>Lachnospirales</taxon>
        <taxon>Lachnospiraceae</taxon>
        <taxon>Blautia</taxon>
    </lineage>
</organism>
<dbReference type="Proteomes" id="UP000283745">
    <property type="component" value="Unassembled WGS sequence"/>
</dbReference>
<dbReference type="EMBL" id="QSKF01000018">
    <property type="protein sequence ID" value="RHE36797.1"/>
    <property type="molecule type" value="Genomic_DNA"/>
</dbReference>
<dbReference type="RefSeq" id="WP_015543532.1">
    <property type="nucleotide sequence ID" value="NZ_CABJFK010000018.1"/>
</dbReference>
<evidence type="ECO:0000313" key="1">
    <source>
        <dbReference type="EMBL" id="RHE36797.1"/>
    </source>
</evidence>
<protein>
    <submittedName>
        <fullName evidence="1">SseB family protein</fullName>
    </submittedName>
</protein>
<name>A0A414J0H3_9FIRM</name>
<evidence type="ECO:0000313" key="2">
    <source>
        <dbReference type="Proteomes" id="UP000283745"/>
    </source>
</evidence>
<comment type="caution">
    <text evidence="1">The sequence shown here is derived from an EMBL/GenBank/DDBJ whole genome shotgun (WGS) entry which is preliminary data.</text>
</comment>
<gene>
    <name evidence="1" type="ORF">DW740_16250</name>
</gene>